<protein>
    <recommendedName>
        <fullName evidence="4">DUF5018 domain-containing protein</fullName>
    </recommendedName>
</protein>
<comment type="caution">
    <text evidence="2">The sequence shown here is derived from an EMBL/GenBank/DDBJ whole genome shotgun (WGS) entry which is preliminary data.</text>
</comment>
<accession>A0A2U2BDE6</accession>
<dbReference type="PROSITE" id="PS51257">
    <property type="entry name" value="PROKAR_LIPOPROTEIN"/>
    <property type="match status" value="1"/>
</dbReference>
<evidence type="ECO:0008006" key="4">
    <source>
        <dbReference type="Google" id="ProtNLM"/>
    </source>
</evidence>
<keyword evidence="1" id="KW-0732">Signal</keyword>
<reference evidence="2 3" key="1">
    <citation type="submission" date="2018-05" db="EMBL/GenBank/DDBJ databases">
        <title>Marinilabilia rubrum sp. nov., isolated from saltern sediment.</title>
        <authorList>
            <person name="Zhang R."/>
        </authorList>
    </citation>
    <scope>NUCLEOTIDE SEQUENCE [LARGE SCALE GENOMIC DNA]</scope>
    <source>
        <strain evidence="2 3">WTE16</strain>
    </source>
</reference>
<evidence type="ECO:0000313" key="2">
    <source>
        <dbReference type="EMBL" id="PWE01095.1"/>
    </source>
</evidence>
<feature type="signal peptide" evidence="1">
    <location>
        <begin position="1"/>
        <end position="26"/>
    </location>
</feature>
<dbReference type="OrthoDB" id="1047678at2"/>
<name>A0A2U2BDE6_9BACT</name>
<organism evidence="2 3">
    <name type="scientific">Marinilabilia rubra</name>
    <dbReference type="NCBI Taxonomy" id="2162893"/>
    <lineage>
        <taxon>Bacteria</taxon>
        <taxon>Pseudomonadati</taxon>
        <taxon>Bacteroidota</taxon>
        <taxon>Bacteroidia</taxon>
        <taxon>Marinilabiliales</taxon>
        <taxon>Marinilabiliaceae</taxon>
        <taxon>Marinilabilia</taxon>
    </lineage>
</organism>
<proteinExistence type="predicted"/>
<evidence type="ECO:0000256" key="1">
    <source>
        <dbReference type="SAM" id="SignalP"/>
    </source>
</evidence>
<dbReference type="AlphaFoldDB" id="A0A2U2BDE6"/>
<evidence type="ECO:0000313" key="3">
    <source>
        <dbReference type="Proteomes" id="UP000244956"/>
    </source>
</evidence>
<dbReference type="Pfam" id="PF15416">
    <property type="entry name" value="DUF4623"/>
    <property type="match status" value="1"/>
</dbReference>
<feature type="chain" id="PRO_5015445076" description="DUF5018 domain-containing protein" evidence="1">
    <location>
        <begin position="27"/>
        <end position="557"/>
    </location>
</feature>
<dbReference type="EMBL" id="QEWP01000001">
    <property type="protein sequence ID" value="PWE01095.1"/>
    <property type="molecule type" value="Genomic_DNA"/>
</dbReference>
<dbReference type="RefSeq" id="WP_109262549.1">
    <property type="nucleotide sequence ID" value="NZ_QEWP01000001.1"/>
</dbReference>
<dbReference type="Gene3D" id="2.60.40.2340">
    <property type="match status" value="1"/>
</dbReference>
<dbReference type="Proteomes" id="UP000244956">
    <property type="component" value="Unassembled WGS sequence"/>
</dbReference>
<gene>
    <name evidence="2" type="ORF">DDZ16_00995</name>
</gene>
<sequence>MKKRSLFEKAMKAVFMVALLSGVTFFTSCEDDEDDPLKAEITGFSIVDAGPDQATAVEGAIEGTNITVAVPFESDLMALTPEITLSKGAMVTPQSGTTLDFSEPRNFVVENGELQNTYSVTVTKAEPTGPVLKGLELASANTDEVYETEVDLLQDQINVTYNELQSHLVYISAIEVGPEGATYETSTGKDTLDLSVDASLTVNYAGESKQYTLVPEVTTAGFDVETATVLIDKSASSQAVPTEISDDKSRGADFNGQYVFVASRLNGNFIHYWDINPTVDEVKNLSMEGVEGGSWVISDVKCAGDAIYACNMVMATQGAEFKVYKWANVDATPEVVLTYTTTADNQRLGDALSIVGDPSTNGKIIASNFPGWGGNPDANEFYVFQADGGEFGAPVVWDLALEEAVKVGQYGRVNEIPGAEGLYLASGAEMGITLLDDQGNVVYEVPESVVQFRSFDPHVFEYNGGRYLSFTINREWEASGAFSQIVNITEGADIEAALRALTDENIGQKLIYTNVFSGGSNDPWVNANNAVVKDEEGNPMIFSFSVLNGFMVEEFTR</sequence>
<dbReference type="InterPro" id="IPR027863">
    <property type="entry name" value="DUF4623"/>
</dbReference>
<keyword evidence="3" id="KW-1185">Reference proteome</keyword>